<keyword evidence="1" id="KW-0472">Membrane</keyword>
<name>A0A7S1M571_NEODS</name>
<feature type="transmembrane region" description="Helical" evidence="1">
    <location>
        <begin position="213"/>
        <end position="235"/>
    </location>
</feature>
<dbReference type="SUPFAM" id="SSF52540">
    <property type="entry name" value="P-loop containing nucleoside triphosphate hydrolases"/>
    <property type="match status" value="1"/>
</dbReference>
<sequence>MRASFRTLCRDAMGVVRVGMPVSAFVDNPSMSNPIASGRVTAKIADNVFAVTMTDVAASSPVIEVGSRVVVQNSDATSAGGLVAKVHGNGTFAVLRDDDVFLHSVTRERLSVVEGTTKFVNSEPHAQIVKWIRDAGVARKADAHSAASILFRRGWRADKLYLLESEDVHCLHHLNKSVRMGILEAADAERDKARYERESKKEAMKEMEWRYFIFKYSTVVGAMGATLGALSVFTWNLKNWRKAQRPAQVQTAVSTWLRPVTLPQQRISRHTDEQRLCTTFRSLDTSHPRIVILAGNVGTGKTMLTKTAAFANKMPTVFVELRGSDMKDPIRAIAKALGAWNFDVCGDLFTFVEDVADEIIRRRRVVPLIVLKLHDDDTGHVYNDAVTLACDRRVAHMVIEVSSEVAKRSLMRLPRTELFHISEFSAEEAREYVGKRVDPIALEEFMEVIGTNSSDLDEFIAATTHRNVDPFDFIASKLQRTIADVRSLPTEVQSALRDAASSAYEVGLQTPTTGVDEAVHGELLFYQPSVDSWLFRRRSLYEACRAAL</sequence>
<protein>
    <recommendedName>
        <fullName evidence="3">Tuzin</fullName>
    </recommendedName>
</protein>
<dbReference type="AlphaFoldDB" id="A0A7S1M571"/>
<evidence type="ECO:0008006" key="3">
    <source>
        <dbReference type="Google" id="ProtNLM"/>
    </source>
</evidence>
<evidence type="ECO:0000256" key="1">
    <source>
        <dbReference type="SAM" id="Phobius"/>
    </source>
</evidence>
<proteinExistence type="predicted"/>
<keyword evidence="1" id="KW-0812">Transmembrane</keyword>
<dbReference type="PANTHER" id="PTHR34157">
    <property type="entry name" value="TUZIN"/>
    <property type="match status" value="1"/>
</dbReference>
<dbReference type="Gene3D" id="3.40.50.300">
    <property type="entry name" value="P-loop containing nucleotide triphosphate hydrolases"/>
    <property type="match status" value="1"/>
</dbReference>
<organism evidence="2">
    <name type="scientific">Neobodo designis</name>
    <name type="common">Flagellated protozoan</name>
    <name type="synonym">Bodo designis</name>
    <dbReference type="NCBI Taxonomy" id="312471"/>
    <lineage>
        <taxon>Eukaryota</taxon>
        <taxon>Discoba</taxon>
        <taxon>Euglenozoa</taxon>
        <taxon>Kinetoplastea</taxon>
        <taxon>Metakinetoplastina</taxon>
        <taxon>Neobodonida</taxon>
        <taxon>Neobodo</taxon>
    </lineage>
</organism>
<keyword evidence="1" id="KW-1133">Transmembrane helix</keyword>
<reference evidence="2" key="1">
    <citation type="submission" date="2021-01" db="EMBL/GenBank/DDBJ databases">
        <authorList>
            <person name="Corre E."/>
            <person name="Pelletier E."/>
            <person name="Niang G."/>
            <person name="Scheremetjew M."/>
            <person name="Finn R."/>
            <person name="Kale V."/>
            <person name="Holt S."/>
            <person name="Cochrane G."/>
            <person name="Meng A."/>
            <person name="Brown T."/>
            <person name="Cohen L."/>
        </authorList>
    </citation>
    <scope>NUCLEOTIDE SEQUENCE</scope>
    <source>
        <strain evidence="2">CCAP 1951/1</strain>
    </source>
</reference>
<dbReference type="InterPro" id="IPR027417">
    <property type="entry name" value="P-loop_NTPase"/>
</dbReference>
<dbReference type="EMBL" id="HBGF01026992">
    <property type="protein sequence ID" value="CAD9122042.1"/>
    <property type="molecule type" value="Transcribed_RNA"/>
</dbReference>
<dbReference type="PANTHER" id="PTHR34157:SF2">
    <property type="entry name" value="TUZIN"/>
    <property type="match status" value="1"/>
</dbReference>
<gene>
    <name evidence="2" type="ORF">NDES1114_LOCUS17883</name>
</gene>
<evidence type="ECO:0000313" key="2">
    <source>
        <dbReference type="EMBL" id="CAD9122042.1"/>
    </source>
</evidence>
<accession>A0A7S1M571</accession>